<evidence type="ECO:0000313" key="9">
    <source>
        <dbReference type="EMBL" id="MFB9646464.1"/>
    </source>
</evidence>
<dbReference type="NCBIfam" id="NF009520">
    <property type="entry name" value="PRK12881.1"/>
    <property type="match status" value="1"/>
</dbReference>
<dbReference type="PANTHER" id="PTHR11670">
    <property type="entry name" value="ACONITASE/IRON-RESPONSIVE ELEMENT FAMILY MEMBER"/>
    <property type="match status" value="1"/>
</dbReference>
<gene>
    <name evidence="9" type="ORF">ACFFPJ_11725</name>
</gene>
<dbReference type="NCBIfam" id="NF006757">
    <property type="entry name" value="PRK09277.1"/>
    <property type="match status" value="1"/>
</dbReference>
<feature type="region of interest" description="Disordered" evidence="6">
    <location>
        <begin position="411"/>
        <end position="446"/>
    </location>
</feature>
<proteinExistence type="inferred from homology"/>
<dbReference type="InterPro" id="IPR006249">
    <property type="entry name" value="Aconitase/IRP2"/>
</dbReference>
<dbReference type="Gene3D" id="3.20.19.10">
    <property type="entry name" value="Aconitase, domain 4"/>
    <property type="match status" value="1"/>
</dbReference>
<dbReference type="EMBL" id="JBHMBE010000003">
    <property type="protein sequence ID" value="MFB9646464.1"/>
    <property type="molecule type" value="Genomic_DNA"/>
</dbReference>
<evidence type="ECO:0000256" key="2">
    <source>
        <dbReference type="ARBA" id="ARBA00007185"/>
    </source>
</evidence>
<feature type="domain" description="Aconitase A/isopropylmalate dehydratase small subunit swivel" evidence="8">
    <location>
        <begin position="729"/>
        <end position="864"/>
    </location>
</feature>
<evidence type="ECO:0000256" key="5">
    <source>
        <dbReference type="ARBA" id="ARBA00023014"/>
    </source>
</evidence>
<reference evidence="9 10" key="1">
    <citation type="submission" date="2024-09" db="EMBL/GenBank/DDBJ databases">
        <authorList>
            <person name="Sun Q."/>
            <person name="Mori K."/>
        </authorList>
    </citation>
    <scope>NUCLEOTIDE SEQUENCE [LARGE SCALE GENOMIC DNA]</scope>
    <source>
        <strain evidence="9 10">JCM 1342</strain>
    </source>
</reference>
<evidence type="ECO:0000259" key="8">
    <source>
        <dbReference type="Pfam" id="PF00694"/>
    </source>
</evidence>
<name>A0ABV5T5B1_9MICO</name>
<dbReference type="PROSITE" id="PS01244">
    <property type="entry name" value="ACONITASE_2"/>
    <property type="match status" value="1"/>
</dbReference>
<protein>
    <submittedName>
        <fullName evidence="9">Aconitate hydratase</fullName>
        <ecNumber evidence="9">4.2.1.3</ecNumber>
    </submittedName>
</protein>
<sequence length="944" mass="101873">MSTVDSFGAKSTLTVGSTDYEIFRIDAVDGYEKLPFSLKVLLENLLRTEDGANVTKAQIEALGSWDPAAEPDTEIQFTPARVVMQDFTGVPCIVDLATMREAVAALGGDPTRINPLSPAEMVIDHSVIADLFGSENALERNVEIEYERNGERYQFLRWGQTAFDDFKVVPPGTGIVHQVNIEHLAKVIYDREVGGVLRAYPDTCVGTDSHTTMVNGLGVLGWGVGGIEAEAAMLGQPVSMLIPRVVGFKLTGQIPAGVTATDVVLTITEMLRKHGVVGKFVEFYGAGVASVPLANRATIGNMSPEFGSTAAMFPIDDVTLDYLRLTGREEQAVALVEAYAKQQSLWHDADREPTFSEYMELDLSTVVPSIAGPKRPQDRILLSEAKSQFESDILNYATPLTSDEIVDLESKHSFPASDPGSSPGDEHEDTREVHISSGGPAAASKPVKVTAADGSTYIIDNGAVTIAAITSCTNTSNPSVMLAAGLLARNAVKKGLKAKPWVKTTLAPGSKVVTDYYEKAGLTQDLEALGFYTVGYGCTTCIGNSGPLIEEVSAAINHSDLAVTAVLSGNRNFEGRINPDVKMNYLASPPLVIAYSLAGSMHFDFETDPLGKDREGNDVFLRDIWPDAAEVQATIDSSISKEMFTHQYASVFEGDERWKTLPTPTGAVFEWDENSTYVRKPPYFDGMTMELTPVTDIAGARVLATLGDSVTTDHISPAGNIKSDSPAGRYLDEHGVDRKDYNSYGSRRGNHEVMIRGTFANIRLRNQIVRSVNAGAEVEGGFTRDFTQEGGPQSFIYDASQNYQEQGIPLVIFGGKEYGSGSSRDWAAKGTSLLGVKAVITESFERIHRSNLIGMGVVPLQFPDGQSWDTLGLDGTEIVSITGLEQLNEGVTPRTVRVSAAPSEFSAPGKGIVEFDALVRIDTPGEADYYRNGGILQYVLRSLV</sequence>
<accession>A0ABV5T5B1</accession>
<feature type="compositionally biased region" description="Basic and acidic residues" evidence="6">
    <location>
        <begin position="424"/>
        <end position="434"/>
    </location>
</feature>
<dbReference type="InterPro" id="IPR036008">
    <property type="entry name" value="Aconitase_4Fe-4S_dom"/>
</dbReference>
<keyword evidence="9" id="KW-0456">Lyase</keyword>
<comment type="caution">
    <text evidence="9">The sequence shown here is derived from an EMBL/GenBank/DDBJ whole genome shotgun (WGS) entry which is preliminary data.</text>
</comment>
<keyword evidence="3" id="KW-0479">Metal-binding</keyword>
<feature type="domain" description="Aconitase/3-isopropylmalate dehydratase large subunit alpha/beta/alpha" evidence="7">
    <location>
        <begin position="72"/>
        <end position="599"/>
    </location>
</feature>
<dbReference type="Proteomes" id="UP001589611">
    <property type="component" value="Unassembled WGS sequence"/>
</dbReference>
<dbReference type="InterPro" id="IPR015928">
    <property type="entry name" value="Aconitase/3IPM_dehydase_swvl"/>
</dbReference>
<dbReference type="InterPro" id="IPR015931">
    <property type="entry name" value="Acnase/IPM_dHydase_lsu_aba_1/3"/>
</dbReference>
<dbReference type="RefSeq" id="WP_344713364.1">
    <property type="nucleotide sequence ID" value="NZ_BAAAWH010000001.1"/>
</dbReference>
<evidence type="ECO:0000256" key="6">
    <source>
        <dbReference type="SAM" id="MobiDB-lite"/>
    </source>
</evidence>
<dbReference type="EC" id="4.2.1.3" evidence="9"/>
<evidence type="ECO:0000256" key="1">
    <source>
        <dbReference type="ARBA" id="ARBA00001966"/>
    </source>
</evidence>
<dbReference type="Gene3D" id="3.30.499.10">
    <property type="entry name" value="Aconitase, domain 3"/>
    <property type="match status" value="2"/>
</dbReference>
<dbReference type="Gene3D" id="6.10.190.10">
    <property type="match status" value="1"/>
</dbReference>
<dbReference type="SUPFAM" id="SSF53732">
    <property type="entry name" value="Aconitase iron-sulfur domain"/>
    <property type="match status" value="1"/>
</dbReference>
<dbReference type="SUPFAM" id="SSF52016">
    <property type="entry name" value="LeuD/IlvD-like"/>
    <property type="match status" value="1"/>
</dbReference>
<dbReference type="InterPro" id="IPR001030">
    <property type="entry name" value="Acoase/IPM_deHydtase_lsu_aba"/>
</dbReference>
<dbReference type="GO" id="GO:0003994">
    <property type="term" value="F:aconitate hydratase activity"/>
    <property type="evidence" value="ECO:0007669"/>
    <property type="project" value="UniProtKB-EC"/>
</dbReference>
<dbReference type="InterPro" id="IPR018136">
    <property type="entry name" value="Aconitase_4Fe-4S_BS"/>
</dbReference>
<dbReference type="CDD" id="cd01580">
    <property type="entry name" value="AcnA_IRP_Swivel"/>
    <property type="match status" value="1"/>
</dbReference>
<dbReference type="Pfam" id="PF00694">
    <property type="entry name" value="Aconitase_C"/>
    <property type="match status" value="1"/>
</dbReference>
<keyword evidence="10" id="KW-1185">Reference proteome</keyword>
<dbReference type="InterPro" id="IPR000573">
    <property type="entry name" value="AconitaseA/IPMdHydase_ssu_swvl"/>
</dbReference>
<keyword evidence="5" id="KW-0411">Iron-sulfur</keyword>
<evidence type="ECO:0000313" key="10">
    <source>
        <dbReference type="Proteomes" id="UP001589611"/>
    </source>
</evidence>
<comment type="cofactor">
    <cofactor evidence="1">
        <name>[4Fe-4S] cluster</name>
        <dbReference type="ChEBI" id="CHEBI:49883"/>
    </cofactor>
</comment>
<evidence type="ECO:0000256" key="4">
    <source>
        <dbReference type="ARBA" id="ARBA00023004"/>
    </source>
</evidence>
<dbReference type="InterPro" id="IPR044137">
    <property type="entry name" value="AcnA_IRP_Swivel"/>
</dbReference>
<dbReference type="PROSITE" id="PS00450">
    <property type="entry name" value="ACONITASE_1"/>
    <property type="match status" value="1"/>
</dbReference>
<comment type="similarity">
    <text evidence="2">Belongs to the aconitase/IPM isomerase family.</text>
</comment>
<evidence type="ECO:0000256" key="3">
    <source>
        <dbReference type="ARBA" id="ARBA00022723"/>
    </source>
</evidence>
<keyword evidence="4" id="KW-0408">Iron</keyword>
<dbReference type="PRINTS" id="PR00415">
    <property type="entry name" value="ACONITASE"/>
</dbReference>
<organism evidence="9 10">
    <name type="scientific">Microbacterium terregens</name>
    <dbReference type="NCBI Taxonomy" id="69363"/>
    <lineage>
        <taxon>Bacteria</taxon>
        <taxon>Bacillati</taxon>
        <taxon>Actinomycetota</taxon>
        <taxon>Actinomycetes</taxon>
        <taxon>Micrococcales</taxon>
        <taxon>Microbacteriaceae</taxon>
        <taxon>Microbacterium</taxon>
    </lineage>
</organism>
<evidence type="ECO:0000259" key="7">
    <source>
        <dbReference type="Pfam" id="PF00330"/>
    </source>
</evidence>
<dbReference type="Pfam" id="PF00330">
    <property type="entry name" value="Aconitase"/>
    <property type="match status" value="1"/>
</dbReference>